<evidence type="ECO:0000313" key="1">
    <source>
        <dbReference type="EMBL" id="OAZ08047.1"/>
    </source>
</evidence>
<gene>
    <name evidence="1" type="ORF">TH4_18490</name>
</gene>
<dbReference type="AlphaFoldDB" id="A0A853KUY2"/>
<evidence type="ECO:0000313" key="2">
    <source>
        <dbReference type="Proteomes" id="UP000094009"/>
    </source>
</evidence>
<protein>
    <submittedName>
        <fullName evidence="1">Uncharacterized protein</fullName>
    </submittedName>
</protein>
<dbReference type="RefSeq" id="WP_064782206.1">
    <property type="nucleotide sequence ID" value="NZ_JPVZ01000011.1"/>
</dbReference>
<sequence length="606" mass="66646">MAVRTLGQSSFDRGEISPKYAGNVDLESFQRSLAVCENFIVLPQGMLTRRPGTHFVCEVKDSSKAVRLLPFEYSALDTYIQEWGENYIRFYRNLDDDTFGQILDGSSHIYEVTTTYSEAQIPEVDYIQVSDTMYLAHGEKSPATLLRTDHDDWTLNASPTITAKPTEWASANWPSKVTQHQQRLCFASTPAKPRKMWLSRTPNTSGPRLLDFTTGTDADNALVFDIVGTGEMQWLSSGRALYLGTTDETRTVSGSGGFYEPITPTSILNRDHANERSAAIKPVRLNNSLFFVSLSKTRVHEFSYAFEDDAFNAPDVTKWSDHIAGPGSNGGIVEIAITRDPVPIIWGCRNDGQLIGMTYDRESGVYAWHRHKIGGSFGGNNWGKVESIASVFMGGRDVLWMVVAREINGQTKRYIEYMEPFHDPVDENDIASARYLDSCISYTEETATGTFTGGGHLQGEEVQVFADGSRLPAQTMPGSGEIVLPNERTANEVLIGLNAPSLATTLPFDPGSVQGTGRAKEKRPLKAYVDLLNSAELKIGGDKDTLNNTTFMTSQTPIGTVPELYTGIKDLPINSSSGKNAIFSFGADGPLPCNVRAFVLQIETGQ</sequence>
<reference evidence="1 2" key="1">
    <citation type="submission" date="2014-07" db="EMBL/GenBank/DDBJ databases">
        <title>Draft genome sequence of Thalassospira tepidiphila 1-1B.</title>
        <authorList>
            <person name="Lai Q."/>
            <person name="Shao Z."/>
        </authorList>
    </citation>
    <scope>NUCLEOTIDE SEQUENCE [LARGE SCALE GENOMIC DNA]</scope>
    <source>
        <strain evidence="1 2">MCCC 1A03514</strain>
    </source>
</reference>
<comment type="caution">
    <text evidence="1">The sequence shown here is derived from an EMBL/GenBank/DDBJ whole genome shotgun (WGS) entry which is preliminary data.</text>
</comment>
<dbReference type="EMBL" id="JPVZ01000011">
    <property type="protein sequence ID" value="OAZ08047.1"/>
    <property type="molecule type" value="Genomic_DNA"/>
</dbReference>
<proteinExistence type="predicted"/>
<organism evidence="1 2">
    <name type="scientific">Thalassospira tepidiphila MCCC 1A03514</name>
    <dbReference type="NCBI Taxonomy" id="1177930"/>
    <lineage>
        <taxon>Bacteria</taxon>
        <taxon>Pseudomonadati</taxon>
        <taxon>Pseudomonadota</taxon>
        <taxon>Alphaproteobacteria</taxon>
        <taxon>Rhodospirillales</taxon>
        <taxon>Thalassospiraceae</taxon>
        <taxon>Thalassospira</taxon>
    </lineage>
</organism>
<dbReference type="Proteomes" id="UP000094009">
    <property type="component" value="Unassembled WGS sequence"/>
</dbReference>
<name>A0A853KUY2_9PROT</name>
<accession>A0A853KUY2</accession>